<dbReference type="Proteomes" id="UP000799754">
    <property type="component" value="Unassembled WGS sequence"/>
</dbReference>
<sequence>MYFLQEWRRTGCPVSGIFPGPSTQVSATSASSTQKQQQLVQNQAAQNTQLPAASQQFSSLWQFLMHFDANAGALQIQYRWAMAQLAKLYKDRVAELESNEPGSSSGRRRQGEGKIRTQAKNEMLQGVPDRERKAFTVRLNRAGRYLDAAEELGWTSLLFIPYETISRHWIEQTLGKKEWQLWLQLVAKVNPVAIEAFGIGDQWLGSKALAGGSLEGKTCLFMEGGLPQPLQSAEEGSEEEDEDEDEDDEEDNEGEGGEEGDEQEKQLTLLDLIKPVASCVTVRLVKHIFFSLLQEIPDRHYLNMQCKQAQ</sequence>
<proteinExistence type="predicted"/>
<dbReference type="EMBL" id="MU006721">
    <property type="protein sequence ID" value="KAF2626361.1"/>
    <property type="molecule type" value="Genomic_DNA"/>
</dbReference>
<reference evidence="1" key="1">
    <citation type="journal article" date="2020" name="Stud. Mycol.">
        <title>101 Dothideomycetes genomes: a test case for predicting lifestyles and emergence of pathogens.</title>
        <authorList>
            <person name="Haridas S."/>
            <person name="Albert R."/>
            <person name="Binder M."/>
            <person name="Bloem J."/>
            <person name="Labutti K."/>
            <person name="Salamov A."/>
            <person name="Andreopoulos B."/>
            <person name="Baker S."/>
            <person name="Barry K."/>
            <person name="Bills G."/>
            <person name="Bluhm B."/>
            <person name="Cannon C."/>
            <person name="Castanera R."/>
            <person name="Culley D."/>
            <person name="Daum C."/>
            <person name="Ezra D."/>
            <person name="Gonzalez J."/>
            <person name="Henrissat B."/>
            <person name="Kuo A."/>
            <person name="Liang C."/>
            <person name="Lipzen A."/>
            <person name="Lutzoni F."/>
            <person name="Magnuson J."/>
            <person name="Mondo S."/>
            <person name="Nolan M."/>
            <person name="Ohm R."/>
            <person name="Pangilinan J."/>
            <person name="Park H.-J."/>
            <person name="Ramirez L."/>
            <person name="Alfaro M."/>
            <person name="Sun H."/>
            <person name="Tritt A."/>
            <person name="Yoshinaga Y."/>
            <person name="Zwiers L.-H."/>
            <person name="Turgeon B."/>
            <person name="Goodwin S."/>
            <person name="Spatafora J."/>
            <person name="Crous P."/>
            <person name="Grigoriev I."/>
        </authorList>
    </citation>
    <scope>NUCLEOTIDE SEQUENCE</scope>
    <source>
        <strain evidence="1">CBS 525.71</strain>
    </source>
</reference>
<evidence type="ECO:0000313" key="2">
    <source>
        <dbReference type="Proteomes" id="UP000799754"/>
    </source>
</evidence>
<organism evidence="1 2">
    <name type="scientific">Macroventuria anomochaeta</name>
    <dbReference type="NCBI Taxonomy" id="301207"/>
    <lineage>
        <taxon>Eukaryota</taxon>
        <taxon>Fungi</taxon>
        <taxon>Dikarya</taxon>
        <taxon>Ascomycota</taxon>
        <taxon>Pezizomycotina</taxon>
        <taxon>Dothideomycetes</taxon>
        <taxon>Pleosporomycetidae</taxon>
        <taxon>Pleosporales</taxon>
        <taxon>Pleosporineae</taxon>
        <taxon>Didymellaceae</taxon>
        <taxon>Macroventuria</taxon>
    </lineage>
</organism>
<name>A0ACB6RWE7_9PLEO</name>
<gene>
    <name evidence="1" type="ORF">BU25DRAFT_472012</name>
</gene>
<keyword evidence="2" id="KW-1185">Reference proteome</keyword>
<protein>
    <submittedName>
        <fullName evidence="1">Uncharacterized protein</fullName>
    </submittedName>
</protein>
<evidence type="ECO:0000313" key="1">
    <source>
        <dbReference type="EMBL" id="KAF2626361.1"/>
    </source>
</evidence>
<accession>A0ACB6RWE7</accession>
<comment type="caution">
    <text evidence="1">The sequence shown here is derived from an EMBL/GenBank/DDBJ whole genome shotgun (WGS) entry which is preliminary data.</text>
</comment>